<dbReference type="InterPro" id="IPR001789">
    <property type="entry name" value="Sig_transdc_resp-reg_receiver"/>
</dbReference>
<dbReference type="STRING" id="1344416.A0A139AZL0"/>
<keyword evidence="11" id="KW-1185">Reference proteome</keyword>
<dbReference type="GO" id="GO:0005886">
    <property type="term" value="C:plasma membrane"/>
    <property type="evidence" value="ECO:0007669"/>
    <property type="project" value="TreeGrafter"/>
</dbReference>
<dbReference type="SMART" id="SM00388">
    <property type="entry name" value="HisKA"/>
    <property type="match status" value="1"/>
</dbReference>
<dbReference type="Gene3D" id="3.30.450.20">
    <property type="entry name" value="PAS domain"/>
    <property type="match status" value="1"/>
</dbReference>
<gene>
    <name evidence="10" type="ORF">M427DRAFT_129927</name>
</gene>
<dbReference type="PANTHER" id="PTHR43047:SF72">
    <property type="entry name" value="OSMOSENSING HISTIDINE PROTEIN KINASE SLN1"/>
    <property type="match status" value="1"/>
</dbReference>
<feature type="compositionally biased region" description="Low complexity" evidence="7">
    <location>
        <begin position="507"/>
        <end position="519"/>
    </location>
</feature>
<dbReference type="Pfam" id="PF00512">
    <property type="entry name" value="HisKA"/>
    <property type="match status" value="1"/>
</dbReference>
<dbReference type="InterPro" id="IPR003594">
    <property type="entry name" value="HATPase_dom"/>
</dbReference>
<evidence type="ECO:0000256" key="5">
    <source>
        <dbReference type="ARBA" id="ARBA00022777"/>
    </source>
</evidence>
<dbReference type="PRINTS" id="PR00344">
    <property type="entry name" value="BCTRLSENSOR"/>
</dbReference>
<dbReference type="CDD" id="cd17546">
    <property type="entry name" value="REC_hyHK_CKI1_RcsC-like"/>
    <property type="match status" value="1"/>
</dbReference>
<evidence type="ECO:0000256" key="6">
    <source>
        <dbReference type="PROSITE-ProRule" id="PRU00169"/>
    </source>
</evidence>
<keyword evidence="4" id="KW-0808">Transferase</keyword>
<dbReference type="PROSITE" id="PS50109">
    <property type="entry name" value="HIS_KIN"/>
    <property type="match status" value="1"/>
</dbReference>
<dbReference type="Pfam" id="PF02518">
    <property type="entry name" value="HATPase_c"/>
    <property type="match status" value="1"/>
</dbReference>
<evidence type="ECO:0000256" key="7">
    <source>
        <dbReference type="SAM" id="MobiDB-lite"/>
    </source>
</evidence>
<dbReference type="FunFam" id="3.30.565.10:FF:000010">
    <property type="entry name" value="Sensor histidine kinase RcsC"/>
    <property type="match status" value="1"/>
</dbReference>
<dbReference type="Proteomes" id="UP000070544">
    <property type="component" value="Unassembled WGS sequence"/>
</dbReference>
<evidence type="ECO:0000259" key="9">
    <source>
        <dbReference type="PROSITE" id="PS50110"/>
    </source>
</evidence>
<evidence type="ECO:0000256" key="3">
    <source>
        <dbReference type="ARBA" id="ARBA00022553"/>
    </source>
</evidence>
<dbReference type="CDD" id="cd00082">
    <property type="entry name" value="HisKA"/>
    <property type="match status" value="1"/>
</dbReference>
<dbReference type="OMA" id="YRENDHE"/>
<dbReference type="Gene3D" id="3.40.50.2300">
    <property type="match status" value="1"/>
</dbReference>
<dbReference type="SUPFAM" id="SSF47384">
    <property type="entry name" value="Homodimeric domain of signal transducing histidine kinase"/>
    <property type="match status" value="1"/>
</dbReference>
<evidence type="ECO:0000256" key="4">
    <source>
        <dbReference type="ARBA" id="ARBA00022679"/>
    </source>
</evidence>
<name>A0A139AZL0_GONPJ</name>
<dbReference type="EMBL" id="KQ965731">
    <property type="protein sequence ID" value="KXS22176.1"/>
    <property type="molecule type" value="Genomic_DNA"/>
</dbReference>
<evidence type="ECO:0000256" key="1">
    <source>
        <dbReference type="ARBA" id="ARBA00000085"/>
    </source>
</evidence>
<feature type="compositionally biased region" description="Basic and acidic residues" evidence="7">
    <location>
        <begin position="67"/>
        <end position="77"/>
    </location>
</feature>
<evidence type="ECO:0000313" key="10">
    <source>
        <dbReference type="EMBL" id="KXS22176.1"/>
    </source>
</evidence>
<feature type="region of interest" description="Disordered" evidence="7">
    <location>
        <begin position="1"/>
        <end position="54"/>
    </location>
</feature>
<dbReference type="InterPro" id="IPR004358">
    <property type="entry name" value="Sig_transdc_His_kin-like_C"/>
</dbReference>
<dbReference type="SUPFAM" id="SSF52172">
    <property type="entry name" value="CheY-like"/>
    <property type="match status" value="1"/>
</dbReference>
<evidence type="ECO:0000259" key="8">
    <source>
        <dbReference type="PROSITE" id="PS50109"/>
    </source>
</evidence>
<comment type="catalytic activity">
    <reaction evidence="1">
        <text>ATP + protein L-histidine = ADP + protein N-phospho-L-histidine.</text>
        <dbReference type="EC" id="2.7.13.3"/>
    </reaction>
</comment>
<evidence type="ECO:0000256" key="2">
    <source>
        <dbReference type="ARBA" id="ARBA00012438"/>
    </source>
</evidence>
<dbReference type="InterPro" id="IPR036890">
    <property type="entry name" value="HATPase_C_sf"/>
</dbReference>
<dbReference type="InterPro" id="IPR005467">
    <property type="entry name" value="His_kinase_dom"/>
</dbReference>
<dbReference type="PANTHER" id="PTHR43047">
    <property type="entry name" value="TWO-COMPONENT HISTIDINE PROTEIN KINASE"/>
    <property type="match status" value="1"/>
</dbReference>
<dbReference type="Pfam" id="PF00072">
    <property type="entry name" value="Response_reg"/>
    <property type="match status" value="1"/>
</dbReference>
<dbReference type="SMART" id="SM00448">
    <property type="entry name" value="REC"/>
    <property type="match status" value="1"/>
</dbReference>
<proteinExistence type="predicted"/>
<sequence>MSNTQDSGRPNLLRRINTSPPHQYAGRRACPGSPASLRSAPPHEQRNPYPASRVVTFVNPVQRYSRLHERRSFDRPDAAPGSGGEGNRSPTEFERLMKELQSEREQRRKAEERARWMEAFCDQTPAFLRCVMDVVENPDGTNDAIIVWASNRMIQYRYGGRDPAGLSLKKELQQSWHSVASYFVGKCLEAAASPNSTLEFDIEVPVTEVDDHPPRSPSECSAASDATVESAGFGTLEYSRATGDNYPVSASFTTLTALGAEGKSGGVYPGSSTITRVKRMRELVTFVETTPTGAKRIAVSAIDPHEEPLLQLVESRYKRIMDLVPAFVVVCDVEADSKPIIWNANSYVRDQLLGMDPGHLLLQHSKYNPTFFSIVHPDDREHAKKAFSLDVLKLQGGTGDSVSFRVTKPSKDPNPTEVDAGNVVHVKARSALMNEQGQEFLVLVITDAELEYQLHLKNSDLQDALSSKELFIANVSHELRTPLHGLKGMTRLLQETSLRSNSEGVQASSPSDSDVSSASSVLPFRRANSPLSPVSSTFSKEQEEYLHMIRTCTDDLTRVIDDLLDFSKLQAGKTQLDAACFNVRDLLNSVTSLLSSTATERGIFLVSQVAENVPKIAKADPGRIRQVLLNLVGNAIKFSGSGTTVSIALRMDPTHQDARITSAFKMLFEIKDHGIGIPVSRFDRLFKPFSQVDSSTSRNYGGTGLGLSISRGLVELLGGRIWVDSEEGIGSTFSFTVAFARPTPDEDLKWLEEHGESGPDLGLTLPISRDTENIVGSVAPMVAPSTAPNVFEGVIKSARDDSVNPTTRTRRTKLPIRPLPKTRNPDLQLLLAEDNLVNQTLVARLLEKSGFRNVEMCLNGAEAVKTVSERGKNGIPIDLILMFFGIDAGGGDVDTFVDIQMPLMSGYEATKLIRKMDLTVQPWILALTANAQNGDKKRSIEHGMDGHLSKPLELVDLVSAIDAFGEHRRRTCE</sequence>
<reference evidence="10 11" key="1">
    <citation type="journal article" date="2015" name="Genome Biol. Evol.">
        <title>Phylogenomic analyses indicate that early fungi evolved digesting cell walls of algal ancestors of land plants.</title>
        <authorList>
            <person name="Chang Y."/>
            <person name="Wang S."/>
            <person name="Sekimoto S."/>
            <person name="Aerts A.L."/>
            <person name="Choi C."/>
            <person name="Clum A."/>
            <person name="LaButti K.M."/>
            <person name="Lindquist E.A."/>
            <person name="Yee Ngan C."/>
            <person name="Ohm R.A."/>
            <person name="Salamov A.A."/>
            <person name="Grigoriev I.V."/>
            <person name="Spatafora J.W."/>
            <person name="Berbee M.L."/>
        </authorList>
    </citation>
    <scope>NUCLEOTIDE SEQUENCE [LARGE SCALE GENOMIC DNA]</scope>
    <source>
        <strain evidence="10 11">JEL478</strain>
    </source>
</reference>
<dbReference type="Gene3D" id="3.30.565.10">
    <property type="entry name" value="Histidine kinase-like ATPase, C-terminal domain"/>
    <property type="match status" value="1"/>
</dbReference>
<dbReference type="OrthoDB" id="60033at2759"/>
<dbReference type="CDD" id="cd22249">
    <property type="entry name" value="UDM1_RNF168_RNF169-like"/>
    <property type="match status" value="1"/>
</dbReference>
<dbReference type="CDD" id="cd16922">
    <property type="entry name" value="HATPase_EvgS-ArcB-TorS-like"/>
    <property type="match status" value="1"/>
</dbReference>
<dbReference type="InterPro" id="IPR011006">
    <property type="entry name" value="CheY-like_superfamily"/>
</dbReference>
<keyword evidence="3" id="KW-0597">Phosphoprotein</keyword>
<dbReference type="AlphaFoldDB" id="A0A139AZL0"/>
<feature type="region of interest" description="Disordered" evidence="7">
    <location>
        <begin position="67"/>
        <end position="92"/>
    </location>
</feature>
<dbReference type="GO" id="GO:0000155">
    <property type="term" value="F:phosphorelay sensor kinase activity"/>
    <property type="evidence" value="ECO:0007669"/>
    <property type="project" value="InterPro"/>
</dbReference>
<accession>A0A139AZL0</accession>
<organism evidence="10 11">
    <name type="scientific">Gonapodya prolifera (strain JEL478)</name>
    <name type="common">Monoblepharis prolifera</name>
    <dbReference type="NCBI Taxonomy" id="1344416"/>
    <lineage>
        <taxon>Eukaryota</taxon>
        <taxon>Fungi</taxon>
        <taxon>Fungi incertae sedis</taxon>
        <taxon>Chytridiomycota</taxon>
        <taxon>Chytridiomycota incertae sedis</taxon>
        <taxon>Monoblepharidomycetes</taxon>
        <taxon>Monoblepharidales</taxon>
        <taxon>Gonapodyaceae</taxon>
        <taxon>Gonapodya</taxon>
    </lineage>
</organism>
<comment type="caution">
    <text evidence="6">Lacks conserved residue(s) required for the propagation of feature annotation.</text>
</comment>
<dbReference type="SMART" id="SM00387">
    <property type="entry name" value="HATPase_c"/>
    <property type="match status" value="1"/>
</dbReference>
<evidence type="ECO:0000313" key="11">
    <source>
        <dbReference type="Proteomes" id="UP000070544"/>
    </source>
</evidence>
<dbReference type="GO" id="GO:0009927">
    <property type="term" value="F:histidine phosphotransfer kinase activity"/>
    <property type="evidence" value="ECO:0007669"/>
    <property type="project" value="TreeGrafter"/>
</dbReference>
<feature type="domain" description="Histidine kinase" evidence="8">
    <location>
        <begin position="474"/>
        <end position="741"/>
    </location>
</feature>
<dbReference type="EC" id="2.7.13.3" evidence="2"/>
<protein>
    <recommendedName>
        <fullName evidence="2">histidine kinase</fullName>
        <ecNumber evidence="2">2.7.13.3</ecNumber>
    </recommendedName>
</protein>
<keyword evidence="5" id="KW-0418">Kinase</keyword>
<dbReference type="InterPro" id="IPR036097">
    <property type="entry name" value="HisK_dim/P_sf"/>
</dbReference>
<dbReference type="InterPro" id="IPR003661">
    <property type="entry name" value="HisK_dim/P_dom"/>
</dbReference>
<dbReference type="SUPFAM" id="SSF55874">
    <property type="entry name" value="ATPase domain of HSP90 chaperone/DNA topoisomerase II/histidine kinase"/>
    <property type="match status" value="1"/>
</dbReference>
<dbReference type="Gene3D" id="1.10.287.130">
    <property type="match status" value="1"/>
</dbReference>
<dbReference type="PROSITE" id="PS50110">
    <property type="entry name" value="RESPONSE_REGULATORY"/>
    <property type="match status" value="1"/>
</dbReference>
<feature type="domain" description="Response regulatory" evidence="9">
    <location>
        <begin position="828"/>
        <end position="965"/>
    </location>
</feature>
<feature type="region of interest" description="Disordered" evidence="7">
    <location>
        <begin position="498"/>
        <end position="519"/>
    </location>
</feature>